<keyword evidence="1" id="KW-0732">Signal</keyword>
<dbReference type="EMBL" id="CP011367">
    <property type="protein sequence ID" value="AKJ96380.1"/>
    <property type="molecule type" value="Genomic_DNA"/>
</dbReference>
<evidence type="ECO:0000256" key="1">
    <source>
        <dbReference type="SAM" id="SignalP"/>
    </source>
</evidence>
<dbReference type="RefSeq" id="WP_047251875.1">
    <property type="nucleotide sequence ID" value="NZ_CP011367.1"/>
</dbReference>
<dbReference type="OrthoDB" id="9793561at2"/>
<proteinExistence type="predicted"/>
<keyword evidence="3" id="KW-1185">Reference proteome</keyword>
<organism evidence="2 3">
    <name type="scientific">Thioalkalivibrio versutus</name>
    <dbReference type="NCBI Taxonomy" id="106634"/>
    <lineage>
        <taxon>Bacteria</taxon>
        <taxon>Pseudomonadati</taxon>
        <taxon>Pseudomonadota</taxon>
        <taxon>Gammaproteobacteria</taxon>
        <taxon>Chromatiales</taxon>
        <taxon>Ectothiorhodospiraceae</taxon>
        <taxon>Thioalkalivibrio</taxon>
    </lineage>
</organism>
<evidence type="ECO:0000313" key="3">
    <source>
        <dbReference type="Proteomes" id="UP000064201"/>
    </source>
</evidence>
<dbReference type="STRING" id="106634.TVD_01360"/>
<dbReference type="Proteomes" id="UP000064201">
    <property type="component" value="Chromosome"/>
</dbReference>
<dbReference type="AlphaFoldDB" id="A0A0G3G549"/>
<protein>
    <recommendedName>
        <fullName evidence="4">Histidine kinase</fullName>
    </recommendedName>
</protein>
<sequence length="246" mass="26403">MKKFTRSALAAAVLTVGSTGGVAFTSTASAELSMNIGAVSNYYFRGVTQTDDAAAIQGGVDFEHESGFYAGTWASTVDFGEGEAKYELDLYAGFAGELGNGMGYDVGYIYYAYPDSPDDIDFGEIYGELSFAGFYGGLAATVHSDQSSGEAFDSGDIYYYLGYDVALPNDFGLDLTAGYYTFDADGSAGQEDLDYLHYGATMYRDVGDFGEVSFTLEYADIKDDDRSELAGSGDDLKVWVGWSKTF</sequence>
<dbReference type="Pfam" id="PF09694">
    <property type="entry name" value="Gcw_chp"/>
    <property type="match status" value="1"/>
</dbReference>
<evidence type="ECO:0008006" key="4">
    <source>
        <dbReference type="Google" id="ProtNLM"/>
    </source>
</evidence>
<dbReference type="PATRIC" id="fig|106634.4.peg.278"/>
<feature type="signal peptide" evidence="1">
    <location>
        <begin position="1"/>
        <end position="23"/>
    </location>
</feature>
<dbReference type="KEGG" id="tvr:TVD_01360"/>
<feature type="chain" id="PRO_5002554097" description="Histidine kinase" evidence="1">
    <location>
        <begin position="24"/>
        <end position="246"/>
    </location>
</feature>
<dbReference type="InterPro" id="IPR010239">
    <property type="entry name" value="CHP02001"/>
</dbReference>
<dbReference type="NCBIfam" id="TIGR02001">
    <property type="entry name" value="gcw_chp"/>
    <property type="match status" value="1"/>
</dbReference>
<name>A0A0G3G549_9GAMM</name>
<accession>A0A0G3G549</accession>
<gene>
    <name evidence="2" type="ORF">TVD_01360</name>
</gene>
<evidence type="ECO:0000313" key="2">
    <source>
        <dbReference type="EMBL" id="AKJ96380.1"/>
    </source>
</evidence>
<reference evidence="2 3" key="1">
    <citation type="submission" date="2015-04" db="EMBL/GenBank/DDBJ databases">
        <title>Complete Sequence for the Genome of the Thioalkalivibrio versutus D301.</title>
        <authorList>
            <person name="Mu T."/>
            <person name="Zhou J."/>
            <person name="Xu X."/>
        </authorList>
    </citation>
    <scope>NUCLEOTIDE SEQUENCE [LARGE SCALE GENOMIC DNA]</scope>
    <source>
        <strain evidence="2 3">D301</strain>
    </source>
</reference>